<dbReference type="Pfam" id="PF00465">
    <property type="entry name" value="Fe-ADH"/>
    <property type="match status" value="1"/>
</dbReference>
<evidence type="ECO:0000256" key="11">
    <source>
        <dbReference type="PIRSR" id="PIRSR000112-3"/>
    </source>
</evidence>
<comment type="catalytic activity">
    <reaction evidence="8">
        <text>glycerol + NAD(+) = dihydroxyacetone + NADH + H(+)</text>
        <dbReference type="Rhea" id="RHEA:13769"/>
        <dbReference type="ChEBI" id="CHEBI:15378"/>
        <dbReference type="ChEBI" id="CHEBI:16016"/>
        <dbReference type="ChEBI" id="CHEBI:17754"/>
        <dbReference type="ChEBI" id="CHEBI:57540"/>
        <dbReference type="ChEBI" id="CHEBI:57945"/>
        <dbReference type="EC" id="1.1.1.6"/>
    </reaction>
</comment>
<dbReference type="Gene3D" id="3.40.50.1970">
    <property type="match status" value="1"/>
</dbReference>
<gene>
    <name evidence="13" type="primary">gldA</name>
    <name evidence="13" type="ORF">HA51_03085</name>
</gene>
<comment type="pathway">
    <text evidence="5">Polyol metabolism; glycerol fermentation; glycerone phosphate from glycerol (oxidative route): step 1/2.</text>
</comment>
<evidence type="ECO:0000256" key="9">
    <source>
        <dbReference type="PIRSR" id="PIRSR000112-1"/>
    </source>
</evidence>
<dbReference type="PIRSF" id="PIRSF000112">
    <property type="entry name" value="Glycerol_dehydrogenase"/>
    <property type="match status" value="1"/>
</dbReference>
<evidence type="ECO:0000259" key="12">
    <source>
        <dbReference type="Pfam" id="PF00465"/>
    </source>
</evidence>
<feature type="binding site" evidence="11">
    <location>
        <position position="125"/>
    </location>
    <ligand>
        <name>NAD(+)</name>
        <dbReference type="ChEBI" id="CHEBI:57540"/>
    </ligand>
</feature>
<evidence type="ECO:0000256" key="10">
    <source>
        <dbReference type="PIRSR" id="PIRSR000112-2"/>
    </source>
</evidence>
<dbReference type="PANTHER" id="PTHR43616">
    <property type="entry name" value="GLYCEROL DEHYDROGENASE"/>
    <property type="match status" value="1"/>
</dbReference>
<dbReference type="PANTHER" id="PTHR43616:SF5">
    <property type="entry name" value="GLYCEROL DEHYDROGENASE 1"/>
    <property type="match status" value="1"/>
</dbReference>
<dbReference type="SUPFAM" id="SSF56796">
    <property type="entry name" value="Dehydroquinate synthase-like"/>
    <property type="match status" value="1"/>
</dbReference>
<evidence type="ECO:0000256" key="2">
    <source>
        <dbReference type="ARBA" id="ARBA00022723"/>
    </source>
</evidence>
<dbReference type="InterPro" id="IPR016205">
    <property type="entry name" value="Glycerol_DH"/>
</dbReference>
<comment type="caution">
    <text evidence="13">The sequence shown here is derived from an EMBL/GenBank/DDBJ whole genome shotgun (WGS) entry which is preliminary data.</text>
</comment>
<dbReference type="GO" id="GO:0005829">
    <property type="term" value="C:cytosol"/>
    <property type="evidence" value="ECO:0007669"/>
    <property type="project" value="TreeGrafter"/>
</dbReference>
<dbReference type="CDD" id="cd08170">
    <property type="entry name" value="GlyDH"/>
    <property type="match status" value="1"/>
</dbReference>
<evidence type="ECO:0000256" key="8">
    <source>
        <dbReference type="ARBA" id="ARBA00049006"/>
    </source>
</evidence>
<dbReference type="NCBIfam" id="NF006941">
    <property type="entry name" value="PRK09423.1"/>
    <property type="match status" value="1"/>
</dbReference>
<dbReference type="EC" id="1.1.1.6" evidence="6"/>
<accession>A0A1X1D6L0</accession>
<evidence type="ECO:0000313" key="13">
    <source>
        <dbReference type="EMBL" id="ORM72210.1"/>
    </source>
</evidence>
<feature type="domain" description="Alcohol dehydrogenase iron-type/glycerol dehydrogenase GldA" evidence="12">
    <location>
        <begin position="7"/>
        <end position="151"/>
    </location>
</feature>
<feature type="binding site" evidence="9">
    <location>
        <position position="169"/>
    </location>
    <ligand>
        <name>glycerol</name>
        <dbReference type="ChEBI" id="CHEBI:17754"/>
    </ligand>
</feature>
<keyword evidence="3" id="KW-0560">Oxidoreductase</keyword>
<evidence type="ECO:0000256" key="4">
    <source>
        <dbReference type="ARBA" id="ARBA00023027"/>
    </source>
</evidence>
<dbReference type="PROSITE" id="PS00060">
    <property type="entry name" value="ADH_IRON_2"/>
    <property type="match status" value="1"/>
</dbReference>
<comment type="similarity">
    <text evidence="1">Belongs to the iron-containing alcohol dehydrogenase family.</text>
</comment>
<evidence type="ECO:0000256" key="1">
    <source>
        <dbReference type="ARBA" id="ARBA00007358"/>
    </source>
</evidence>
<keyword evidence="4 11" id="KW-0520">NAD</keyword>
<keyword evidence="2 9" id="KW-0479">Metal-binding</keyword>
<evidence type="ECO:0000256" key="6">
    <source>
        <dbReference type="ARBA" id="ARBA00039147"/>
    </source>
</evidence>
<dbReference type="Gene3D" id="1.20.1090.10">
    <property type="entry name" value="Dehydroquinate synthase-like - alpha domain"/>
    <property type="match status" value="1"/>
</dbReference>
<dbReference type="GO" id="GO:0046872">
    <property type="term" value="F:metal ion binding"/>
    <property type="evidence" value="ECO:0007669"/>
    <property type="project" value="UniProtKB-KW"/>
</dbReference>
<dbReference type="InterPro" id="IPR018211">
    <property type="entry name" value="ADH_Fe_CS"/>
</dbReference>
<dbReference type="GO" id="GO:0008888">
    <property type="term" value="F:glycerol dehydrogenase (NAD+) activity"/>
    <property type="evidence" value="ECO:0007669"/>
    <property type="project" value="UniProtKB-EC"/>
</dbReference>
<dbReference type="InterPro" id="IPR001670">
    <property type="entry name" value="ADH_Fe/GldA"/>
</dbReference>
<evidence type="ECO:0000313" key="14">
    <source>
        <dbReference type="Proteomes" id="UP000193558"/>
    </source>
</evidence>
<comment type="cofactor">
    <cofactor evidence="9">
        <name>Zn(2+)</name>
        <dbReference type="ChEBI" id="CHEBI:29105"/>
    </cofactor>
    <text evidence="9">Binds 1 zinc ion per subunit.</text>
</comment>
<evidence type="ECO:0000256" key="5">
    <source>
        <dbReference type="ARBA" id="ARBA00037918"/>
    </source>
</evidence>
<keyword evidence="9" id="KW-0862">Zinc</keyword>
<dbReference type="EMBL" id="MLFR01000001">
    <property type="protein sequence ID" value="ORM72210.1"/>
    <property type="molecule type" value="Genomic_DNA"/>
</dbReference>
<name>A0A1X1D6L0_9GAMM</name>
<sequence>MKGARFPGRYLQGQNALQHLGQEISRFGQRPLLIIDRGVWEILQEPVRNACANLVDIFIERHAGDCTKQEIARLQRHAQQCQADVVVGLGGGKALDTAKAVAWHLATPNIIVPTIAASDAPCSALAVIYREDGSVDHDLFLPRNPDLVLVDSALIAQAPARFLVAGMGDALATFCEAEACRLSNSNNSFGTRGLPIAWTIARQCLDTLFEFGEQALAECRDQQPGEALERIIEANILLSGIGFESGGVAAAHAIHHGLCELHETHAYLHGEKVAVGVLAELLLQQASDEFYQRVKHFCIAIGLPVSLSQLGIHHATPEQLSLVAERACKPGEIIYNEAVEITPERVIRVLQQLA</sequence>
<dbReference type="PROSITE" id="PS00913">
    <property type="entry name" value="ADH_IRON_1"/>
    <property type="match status" value="1"/>
</dbReference>
<feature type="binding site" evidence="9">
    <location>
        <position position="269"/>
    </location>
    <ligand>
        <name>glycerol</name>
        <dbReference type="ChEBI" id="CHEBI:17754"/>
    </ligand>
</feature>
<feature type="binding site" evidence="9">
    <location>
        <position position="252"/>
    </location>
    <ligand>
        <name>glycerol</name>
        <dbReference type="ChEBI" id="CHEBI:17754"/>
    </ligand>
</feature>
<proteinExistence type="inferred from homology"/>
<protein>
    <recommendedName>
        <fullName evidence="7">Glycerol dehydrogenase</fullName>
        <ecNumber evidence="6">1.1.1.6</ecNumber>
    </recommendedName>
</protein>
<feature type="binding site" evidence="11">
    <location>
        <position position="123"/>
    </location>
    <ligand>
        <name>NAD(+)</name>
        <dbReference type="ChEBI" id="CHEBI:57540"/>
    </ligand>
</feature>
<dbReference type="AlphaFoldDB" id="A0A1X1D6L0"/>
<reference evidence="13 14" key="1">
    <citation type="journal article" date="2017" name="Antonie Van Leeuwenhoek">
        <title>Phylogenomic resolution of the bacterial genus Pantoea and its relationship with Erwinia and Tatumella.</title>
        <authorList>
            <person name="Palmer M."/>
            <person name="Steenkamp E.T."/>
            <person name="Coetzee M.P."/>
            <person name="Chan W.Y."/>
            <person name="van Zyl E."/>
            <person name="De Maayer P."/>
            <person name="Coutinho T.A."/>
            <person name="Blom J."/>
            <person name="Smits T.H."/>
            <person name="Duffy B."/>
            <person name="Venter S.N."/>
        </authorList>
    </citation>
    <scope>NUCLEOTIDE SEQUENCE [LARGE SCALE GENOMIC DNA]</scope>
    <source>
        <strain evidence="13 14">LMG 26275</strain>
    </source>
</reference>
<dbReference type="Proteomes" id="UP000193558">
    <property type="component" value="Unassembled WGS sequence"/>
</dbReference>
<dbReference type="OrthoDB" id="5198708at2"/>
<feature type="binding site" evidence="11">
    <location>
        <begin position="92"/>
        <end position="96"/>
    </location>
    <ligand>
        <name>NAD(+)</name>
        <dbReference type="ChEBI" id="CHEBI:57540"/>
    </ligand>
</feature>
<organism evidence="13 14">
    <name type="scientific">Pantoea rwandensis</name>
    <dbReference type="NCBI Taxonomy" id="1076550"/>
    <lineage>
        <taxon>Bacteria</taxon>
        <taxon>Pseudomonadati</taxon>
        <taxon>Pseudomonadota</taxon>
        <taxon>Gammaproteobacteria</taxon>
        <taxon>Enterobacterales</taxon>
        <taxon>Erwiniaceae</taxon>
        <taxon>Pantoea</taxon>
    </lineage>
</organism>
<evidence type="ECO:0000256" key="7">
    <source>
        <dbReference type="ARBA" id="ARBA00040132"/>
    </source>
</evidence>
<feature type="binding site" evidence="11">
    <location>
        <position position="129"/>
    </location>
    <ligand>
        <name>NAD(+)</name>
        <dbReference type="ChEBI" id="CHEBI:57540"/>
    </ligand>
</feature>
<evidence type="ECO:0000256" key="3">
    <source>
        <dbReference type="ARBA" id="ARBA00023002"/>
    </source>
</evidence>
<feature type="binding site" evidence="10">
    <location>
        <position position="119"/>
    </location>
    <ligand>
        <name>glycerol</name>
        <dbReference type="ChEBI" id="CHEBI:17754"/>
    </ligand>
</feature>